<dbReference type="Pfam" id="PF00203">
    <property type="entry name" value="Ribosomal_S19"/>
    <property type="match status" value="1"/>
</dbReference>
<dbReference type="InterPro" id="IPR002222">
    <property type="entry name" value="Ribosomal_uS19"/>
</dbReference>
<proteinExistence type="inferred from homology"/>
<evidence type="ECO:0000256" key="9">
    <source>
        <dbReference type="RuleBase" id="RU003485"/>
    </source>
</evidence>
<dbReference type="EMBL" id="DTBD01000025">
    <property type="protein sequence ID" value="HGQ64339.1"/>
    <property type="molecule type" value="Genomic_DNA"/>
</dbReference>
<dbReference type="GO" id="GO:0000028">
    <property type="term" value="P:ribosomal small subunit assembly"/>
    <property type="evidence" value="ECO:0007669"/>
    <property type="project" value="TreeGrafter"/>
</dbReference>
<evidence type="ECO:0000256" key="8">
    <source>
        <dbReference type="HAMAP-Rule" id="MF_00531"/>
    </source>
</evidence>
<protein>
    <recommendedName>
        <fullName evidence="7 8">Small ribosomal subunit protein uS19</fullName>
    </recommendedName>
</protein>
<dbReference type="PANTHER" id="PTHR11880">
    <property type="entry name" value="RIBOSOMAL PROTEIN S19P FAMILY MEMBER"/>
    <property type="match status" value="1"/>
</dbReference>
<evidence type="ECO:0000256" key="1">
    <source>
        <dbReference type="ARBA" id="ARBA00003239"/>
    </source>
</evidence>
<dbReference type="SUPFAM" id="SSF54570">
    <property type="entry name" value="Ribosomal protein S19"/>
    <property type="match status" value="1"/>
</dbReference>
<evidence type="ECO:0000256" key="6">
    <source>
        <dbReference type="ARBA" id="ARBA00023274"/>
    </source>
</evidence>
<accession>A0A7C4JK56</accession>
<dbReference type="AlphaFoldDB" id="A0A7C4JK56"/>
<dbReference type="PROSITE" id="PS00323">
    <property type="entry name" value="RIBOSOMAL_S19"/>
    <property type="match status" value="1"/>
</dbReference>
<dbReference type="GO" id="GO:0019843">
    <property type="term" value="F:rRNA binding"/>
    <property type="evidence" value="ECO:0007669"/>
    <property type="project" value="UniProtKB-UniRule"/>
</dbReference>
<comment type="function">
    <text evidence="1 8">Protein S19 forms a complex with S13 that binds strongly to the 16S ribosomal RNA.</text>
</comment>
<gene>
    <name evidence="8" type="primary">rps19p</name>
    <name evidence="11" type="ORF">ENU08_03750</name>
    <name evidence="10" type="ORF">ENU41_04710</name>
</gene>
<comment type="similarity">
    <text evidence="2 8 9">Belongs to the universal ribosomal protein uS19 family.</text>
</comment>
<evidence type="ECO:0000256" key="5">
    <source>
        <dbReference type="ARBA" id="ARBA00022980"/>
    </source>
</evidence>
<evidence type="ECO:0000256" key="4">
    <source>
        <dbReference type="ARBA" id="ARBA00022884"/>
    </source>
</evidence>
<evidence type="ECO:0000256" key="2">
    <source>
        <dbReference type="ARBA" id="ARBA00007345"/>
    </source>
</evidence>
<dbReference type="InterPro" id="IPR023575">
    <property type="entry name" value="Ribosomal_uS19_SF"/>
</dbReference>
<dbReference type="FunFam" id="3.30.860.10:FF:000002">
    <property type="entry name" value="40S ribosomal protein S15"/>
    <property type="match status" value="1"/>
</dbReference>
<evidence type="ECO:0000313" key="10">
    <source>
        <dbReference type="EMBL" id="HGQ35960.1"/>
    </source>
</evidence>
<dbReference type="PRINTS" id="PR00975">
    <property type="entry name" value="RIBOSOMALS19"/>
</dbReference>
<keyword evidence="6 8" id="KW-0687">Ribonucleoprotein</keyword>
<dbReference type="InterPro" id="IPR005713">
    <property type="entry name" value="Ribosomal_uS19_euk/arc"/>
</dbReference>
<dbReference type="GO" id="GO:0022627">
    <property type="term" value="C:cytosolic small ribosomal subunit"/>
    <property type="evidence" value="ECO:0007669"/>
    <property type="project" value="UniProtKB-UniRule"/>
</dbReference>
<dbReference type="NCBIfam" id="TIGR01025">
    <property type="entry name" value="uS19_arch"/>
    <property type="match status" value="1"/>
</dbReference>
<comment type="caution">
    <text evidence="11">The sequence shown here is derived from an EMBL/GenBank/DDBJ whole genome shotgun (WGS) entry which is preliminary data.</text>
</comment>
<organism evidence="11">
    <name type="scientific">Ignisphaera aggregans</name>
    <dbReference type="NCBI Taxonomy" id="334771"/>
    <lineage>
        <taxon>Archaea</taxon>
        <taxon>Thermoproteota</taxon>
        <taxon>Thermoprotei</taxon>
        <taxon>Desulfurococcales</taxon>
        <taxon>Desulfurococcaceae</taxon>
        <taxon>Ignisphaera</taxon>
    </lineage>
</organism>
<dbReference type="EMBL" id="DTCK01000034">
    <property type="protein sequence ID" value="HGQ35960.1"/>
    <property type="molecule type" value="Genomic_DNA"/>
</dbReference>
<dbReference type="GO" id="GO:0006412">
    <property type="term" value="P:translation"/>
    <property type="evidence" value="ECO:0007669"/>
    <property type="project" value="UniProtKB-UniRule"/>
</dbReference>
<evidence type="ECO:0000313" key="11">
    <source>
        <dbReference type="EMBL" id="HGQ64339.1"/>
    </source>
</evidence>
<reference evidence="11" key="1">
    <citation type="journal article" date="2020" name="mSystems">
        <title>Genome- and Community-Level Interaction Insights into Carbon Utilization and Element Cycling Functions of Hydrothermarchaeota in Hydrothermal Sediment.</title>
        <authorList>
            <person name="Zhou Z."/>
            <person name="Liu Y."/>
            <person name="Xu W."/>
            <person name="Pan J."/>
            <person name="Luo Z.H."/>
            <person name="Li M."/>
        </authorList>
    </citation>
    <scope>NUCLEOTIDE SEQUENCE [LARGE SCALE GENOMIC DNA]</scope>
    <source>
        <strain evidence="11">SpSt-637</strain>
        <strain evidence="10">SpSt-667</strain>
    </source>
</reference>
<keyword evidence="5 8" id="KW-0689">Ribosomal protein</keyword>
<dbReference type="InterPro" id="IPR020934">
    <property type="entry name" value="Ribosomal_uS19_CS"/>
</dbReference>
<dbReference type="PANTHER" id="PTHR11880:SF2">
    <property type="entry name" value="SMALL RIBOSOMAL SUBUNIT PROTEIN US19"/>
    <property type="match status" value="1"/>
</dbReference>
<dbReference type="PIRSF" id="PIRSF002144">
    <property type="entry name" value="Ribosomal_S19"/>
    <property type="match status" value="1"/>
</dbReference>
<evidence type="ECO:0000256" key="3">
    <source>
        <dbReference type="ARBA" id="ARBA00022730"/>
    </source>
</evidence>
<dbReference type="NCBIfam" id="NF003121">
    <property type="entry name" value="PRK04038.1"/>
    <property type="match status" value="1"/>
</dbReference>
<name>A0A7C4JK56_9CREN</name>
<dbReference type="Gene3D" id="3.30.860.10">
    <property type="entry name" value="30s Ribosomal Protein S19, Chain A"/>
    <property type="match status" value="1"/>
</dbReference>
<dbReference type="HAMAP" id="MF_00531">
    <property type="entry name" value="Ribosomal_uS19"/>
    <property type="match status" value="1"/>
</dbReference>
<keyword evidence="3 8" id="KW-0699">rRNA-binding</keyword>
<sequence length="150" mass="17293">MSVQQKQQFCWEIPAEWQKFKYRGKTLKELLEMPMDELVKILPARARRSLLRGFTPAQRKLLENIIEARQKLLNECKEVVIKTHVRNMIVLPIMVGLKIAVHNGKEYVVAKVVPEMIGHYLGEFATTTKQVKHGEPGLRATRSTLFVALK</sequence>
<dbReference type="GO" id="GO:0003735">
    <property type="term" value="F:structural constituent of ribosome"/>
    <property type="evidence" value="ECO:0007669"/>
    <property type="project" value="UniProtKB-UniRule"/>
</dbReference>
<evidence type="ECO:0000256" key="7">
    <source>
        <dbReference type="ARBA" id="ARBA00035163"/>
    </source>
</evidence>
<keyword evidence="4 8" id="KW-0694">RNA-binding</keyword>